<evidence type="ECO:0000256" key="3">
    <source>
        <dbReference type="ARBA" id="ARBA00022692"/>
    </source>
</evidence>
<dbReference type="PANTHER" id="PTHR30572">
    <property type="entry name" value="MEMBRANE COMPONENT OF TRANSPORTER-RELATED"/>
    <property type="match status" value="1"/>
</dbReference>
<dbReference type="GO" id="GO:0022857">
    <property type="term" value="F:transmembrane transporter activity"/>
    <property type="evidence" value="ECO:0007669"/>
    <property type="project" value="TreeGrafter"/>
</dbReference>
<comment type="caution">
    <text evidence="9">The sequence shown here is derived from an EMBL/GenBank/DDBJ whole genome shotgun (WGS) entry which is preliminary data.</text>
</comment>
<reference evidence="9" key="2">
    <citation type="submission" date="2020-09" db="EMBL/GenBank/DDBJ databases">
        <authorList>
            <person name="Sun Q."/>
            <person name="Ohkuma M."/>
        </authorList>
    </citation>
    <scope>NUCLEOTIDE SEQUENCE</scope>
    <source>
        <strain evidence="9">JCM 4646</strain>
    </source>
</reference>
<dbReference type="EMBL" id="BNBO01000011">
    <property type="protein sequence ID" value="GHH68669.1"/>
    <property type="molecule type" value="Genomic_DNA"/>
</dbReference>
<keyword evidence="5 7" id="KW-0472">Membrane</keyword>
<feature type="domain" description="ABC3 transporter permease C-terminal" evidence="8">
    <location>
        <begin position="812"/>
        <end position="920"/>
    </location>
</feature>
<dbReference type="InterPro" id="IPR003838">
    <property type="entry name" value="ABC3_permease_C"/>
</dbReference>
<gene>
    <name evidence="9" type="ORF">GCM10018781_26050</name>
</gene>
<dbReference type="InterPro" id="IPR050250">
    <property type="entry name" value="Macrolide_Exporter_MacB"/>
</dbReference>
<protein>
    <recommendedName>
        <fullName evidence="8">ABC3 transporter permease C-terminal domain-containing protein</fullName>
    </recommendedName>
</protein>
<organism evidence="9 10">
    <name type="scientific">Kitasatospora indigofera</name>
    <dbReference type="NCBI Taxonomy" id="67307"/>
    <lineage>
        <taxon>Bacteria</taxon>
        <taxon>Bacillati</taxon>
        <taxon>Actinomycetota</taxon>
        <taxon>Actinomycetes</taxon>
        <taxon>Kitasatosporales</taxon>
        <taxon>Streptomycetaceae</taxon>
        <taxon>Kitasatospora</taxon>
    </lineage>
</organism>
<evidence type="ECO:0000256" key="4">
    <source>
        <dbReference type="ARBA" id="ARBA00022989"/>
    </source>
</evidence>
<feature type="transmembrane region" description="Helical" evidence="7">
    <location>
        <begin position="809"/>
        <end position="833"/>
    </location>
</feature>
<sequence length="929" mass="94312">MLVMVRSQLRHRLGRAVALMSGIAVATSAFTVLTGAARTQELQVRRTVDSNYRSAYDILVRPNGAQSEAERAQGVVQAGFLSGIFGGISLEQWQRIQRIPGVDVAAPMAMVGYVMASASVPVDLAAQIPAGQDGAVFRITTTTATDQGLSRTPPAVTYQYVTRNQLVENQGGQSGPGPVMEELPSGAQVAACPVEAPPPAGPFDTPDRIGCDSTKGSRSVVNGETISTRPASGPVGYKVNIRVPMLIGAIDPASEARLDGLDGAVVSGRYLADHQGAGTRQVPAAVGTATDTTATTVPQPTFPVLAAARSSLDQTVDVAVQRLSGTDGRTPAQLGTAALGALAGQPVTTRTVTAEEAYGQLLGGISAGTPASLNSLAATWTTGPLTFTEGPGGVLRPTAAQNPDSTWASGVPNSPWLKVPPSNAETPLRPVAKHLAVPQSEPGRLTVPVPEAVGVFDAAKLPATNPLTAVPLGAYDPPTTTPADAASTAALGGKALQPDGSLGGLLSQPPQLLTTLDALPALTRGAFQGDLHAADPISSVRVRVSGITGTDAVSRERVRLIAQQIQDRTGLHVDVTYGSSPHPTTIALDAGRLGRPELTVQQNWAKLGVAFTVLDALDRKSLTLFVLILAVCALFVTNSVGAAVRSRRTELGVLACLGWSPGRVLATLLGEVALLGLLAGLAGAALSWPVSVLFGLKITLARAAAAVPGAVLLALLAGAVPALRAARTAPAAAVRPAVSDAHRVSRARGISGLAASNVRRTPGRSLLGALSVAIGTCALTVLIGVTWTFRNALVGSLLGQAVSFQVRGIDYVAVATVVLLGALAVADVLYLGIRERAAELAALCAAGWDDRELGRLVVTEGALMGLLGALAGAAAGAAATATLAGALPAGIVATAAAVAAGGVLTTIVASLVPAALLRRTPIGQLLTED</sequence>
<reference evidence="9" key="1">
    <citation type="journal article" date="2014" name="Int. J. Syst. Evol. Microbiol.">
        <title>Complete genome sequence of Corynebacterium casei LMG S-19264T (=DSM 44701T), isolated from a smear-ripened cheese.</title>
        <authorList>
            <consortium name="US DOE Joint Genome Institute (JGI-PGF)"/>
            <person name="Walter F."/>
            <person name="Albersmeier A."/>
            <person name="Kalinowski J."/>
            <person name="Ruckert C."/>
        </authorList>
    </citation>
    <scope>NUCLEOTIDE SEQUENCE</scope>
    <source>
        <strain evidence="9">JCM 4646</strain>
    </source>
</reference>
<dbReference type="Pfam" id="PF02687">
    <property type="entry name" value="FtsX"/>
    <property type="match status" value="2"/>
</dbReference>
<evidence type="ECO:0000259" key="8">
    <source>
        <dbReference type="Pfam" id="PF02687"/>
    </source>
</evidence>
<evidence type="ECO:0000313" key="10">
    <source>
        <dbReference type="Proteomes" id="UP000617734"/>
    </source>
</evidence>
<proteinExistence type="inferred from homology"/>
<evidence type="ECO:0000256" key="6">
    <source>
        <dbReference type="ARBA" id="ARBA00038076"/>
    </source>
</evidence>
<evidence type="ECO:0000256" key="1">
    <source>
        <dbReference type="ARBA" id="ARBA00004651"/>
    </source>
</evidence>
<feature type="transmembrane region" description="Helical" evidence="7">
    <location>
        <begin position="664"/>
        <end position="688"/>
    </location>
</feature>
<comment type="subcellular location">
    <subcellularLocation>
        <location evidence="1">Cell membrane</location>
        <topology evidence="1">Multi-pass membrane protein</topology>
    </subcellularLocation>
</comment>
<feature type="transmembrane region" description="Helical" evidence="7">
    <location>
        <begin position="861"/>
        <end position="885"/>
    </location>
</feature>
<keyword evidence="4 7" id="KW-1133">Transmembrane helix</keyword>
<evidence type="ECO:0000256" key="5">
    <source>
        <dbReference type="ARBA" id="ARBA00023136"/>
    </source>
</evidence>
<comment type="similarity">
    <text evidence="6">Belongs to the ABC-4 integral membrane protein family.</text>
</comment>
<keyword evidence="3 7" id="KW-0812">Transmembrane</keyword>
<evidence type="ECO:0000256" key="7">
    <source>
        <dbReference type="SAM" id="Phobius"/>
    </source>
</evidence>
<dbReference type="PANTHER" id="PTHR30572:SF4">
    <property type="entry name" value="ABC TRANSPORTER PERMEASE YTRF"/>
    <property type="match status" value="1"/>
</dbReference>
<name>A0A919FMK5_9ACTN</name>
<accession>A0A919FMK5</accession>
<dbReference type="GO" id="GO:0005886">
    <property type="term" value="C:plasma membrane"/>
    <property type="evidence" value="ECO:0007669"/>
    <property type="project" value="UniProtKB-SubCell"/>
</dbReference>
<keyword evidence="10" id="KW-1185">Reference proteome</keyword>
<evidence type="ECO:0000313" key="9">
    <source>
        <dbReference type="EMBL" id="GHH68669.1"/>
    </source>
</evidence>
<dbReference type="AlphaFoldDB" id="A0A919FMK5"/>
<dbReference type="Proteomes" id="UP000617734">
    <property type="component" value="Unassembled WGS sequence"/>
</dbReference>
<keyword evidence="2" id="KW-1003">Cell membrane</keyword>
<feature type="domain" description="ABC3 transporter permease C-terminal" evidence="8">
    <location>
        <begin position="624"/>
        <end position="730"/>
    </location>
</feature>
<feature type="transmembrane region" description="Helical" evidence="7">
    <location>
        <begin position="700"/>
        <end position="720"/>
    </location>
</feature>
<evidence type="ECO:0000256" key="2">
    <source>
        <dbReference type="ARBA" id="ARBA00022475"/>
    </source>
</evidence>
<feature type="transmembrane region" description="Helical" evidence="7">
    <location>
        <begin position="891"/>
        <end position="917"/>
    </location>
</feature>
<feature type="transmembrane region" description="Helical" evidence="7">
    <location>
        <begin position="622"/>
        <end position="644"/>
    </location>
</feature>
<feature type="transmembrane region" description="Helical" evidence="7">
    <location>
        <begin position="766"/>
        <end position="789"/>
    </location>
</feature>